<dbReference type="EMBL" id="JAHRID010000001">
    <property type="protein sequence ID" value="MBV2128161.1"/>
    <property type="molecule type" value="Genomic_DNA"/>
</dbReference>
<evidence type="ECO:0000313" key="2">
    <source>
        <dbReference type="Proteomes" id="UP000704611"/>
    </source>
</evidence>
<sequence>MTLLELCNRVRQESGVSGPEIISVSGQQGMIAKIVAWVKQADTDIVGMRPDWNFLWRTADATLVTDQQNYSVADLSLFNMDKMLSFQIGTRLLKEVSWEQFKYYGYNTDGKKGMPQGFTYRPDGVIAFYPTPDQAYVGTVEFSAIVEPLLLNNDESLIPVKHRDVIVQKALMYYSSHEEDNSLYSVASQRYEEYLTRLAVDCTKPIVFPHGNGGLY</sequence>
<dbReference type="Pfam" id="PF24175">
    <property type="entry name" value="SU10_adaptor"/>
    <property type="match status" value="1"/>
</dbReference>
<protein>
    <submittedName>
        <fullName evidence="1">Uncharacterized protein</fullName>
    </submittedName>
</protein>
<reference evidence="1 2" key="1">
    <citation type="submission" date="2021-06" db="EMBL/GenBank/DDBJ databases">
        <title>Rheinheimera indica sp. nov., isolated from deep-sea sediment.</title>
        <authorList>
            <person name="Wang Z."/>
            <person name="Zhang X.-Y."/>
        </authorList>
    </citation>
    <scope>NUCLEOTIDE SEQUENCE [LARGE SCALE GENOMIC DNA]</scope>
    <source>
        <strain evidence="1 2">SM2107</strain>
    </source>
</reference>
<keyword evidence="2" id="KW-1185">Reference proteome</keyword>
<proteinExistence type="predicted"/>
<name>A0ABS6MH61_9GAMM</name>
<evidence type="ECO:0000313" key="1">
    <source>
        <dbReference type="EMBL" id="MBV2128161.1"/>
    </source>
</evidence>
<accession>A0ABS6MH61</accession>
<organism evidence="1 2">
    <name type="scientific">Arsukibacterium indicum</name>
    <dbReference type="NCBI Taxonomy" id="2848612"/>
    <lineage>
        <taxon>Bacteria</taxon>
        <taxon>Pseudomonadati</taxon>
        <taxon>Pseudomonadota</taxon>
        <taxon>Gammaproteobacteria</taxon>
        <taxon>Chromatiales</taxon>
        <taxon>Chromatiaceae</taxon>
        <taxon>Arsukibacterium</taxon>
    </lineage>
</organism>
<comment type="caution">
    <text evidence="1">The sequence shown here is derived from an EMBL/GenBank/DDBJ whole genome shotgun (WGS) entry which is preliminary data.</text>
</comment>
<dbReference type="InterPro" id="IPR056209">
    <property type="entry name" value="SU10_adaptor"/>
</dbReference>
<dbReference type="Proteomes" id="UP000704611">
    <property type="component" value="Unassembled WGS sequence"/>
</dbReference>
<gene>
    <name evidence="1" type="ORF">KQY15_03505</name>
</gene>
<dbReference type="RefSeq" id="WP_217667225.1">
    <property type="nucleotide sequence ID" value="NZ_JAHRID010000001.1"/>
</dbReference>